<name>A0A3A8NQF7_9BACT</name>
<dbReference type="InterPro" id="IPR013325">
    <property type="entry name" value="RNA_pol_sigma_r2"/>
</dbReference>
<dbReference type="Proteomes" id="UP000273405">
    <property type="component" value="Unassembled WGS sequence"/>
</dbReference>
<feature type="domain" description="RNA polymerase sigma factor 70 region 4 type 2" evidence="6">
    <location>
        <begin position="114"/>
        <end position="164"/>
    </location>
</feature>
<dbReference type="InterPro" id="IPR014284">
    <property type="entry name" value="RNA_pol_sigma-70_dom"/>
</dbReference>
<reference evidence="8" key="1">
    <citation type="submission" date="2018-09" db="EMBL/GenBank/DDBJ databases">
        <authorList>
            <person name="Livingstone P.G."/>
            <person name="Whitworth D.E."/>
        </authorList>
    </citation>
    <scope>NUCLEOTIDE SEQUENCE [LARGE SCALE GENOMIC DNA]</scope>
    <source>
        <strain evidence="8">CA040B</strain>
    </source>
</reference>
<keyword evidence="4" id="KW-0804">Transcription</keyword>
<keyword evidence="3" id="KW-0731">Sigma factor</keyword>
<dbReference type="OrthoDB" id="9803470at2"/>
<sequence length="172" mass="19544">MVSSTSPDAMLLAAHAGDRDAMAHILRVYQPDLRRYAQKRCLISDVDDAVQEALLLMARHLSAVRQLASFSGWMFRVVQRECRRLGRVAFKQDPYEEALVDQWMAAHTPDGLRLDLAAALESLPPHALQVVLLRDFEELSIREIGERLGMDVPAVKSRLHRARVMIREYLLA</sequence>
<evidence type="ECO:0000313" key="8">
    <source>
        <dbReference type="Proteomes" id="UP000273405"/>
    </source>
</evidence>
<dbReference type="Gene3D" id="1.10.1740.10">
    <property type="match status" value="1"/>
</dbReference>
<keyword evidence="8" id="KW-1185">Reference proteome</keyword>
<feature type="domain" description="RNA polymerase sigma-70 region 2" evidence="5">
    <location>
        <begin position="27"/>
        <end position="84"/>
    </location>
</feature>
<dbReference type="InterPro" id="IPR013324">
    <property type="entry name" value="RNA_pol_sigma_r3/r4-like"/>
</dbReference>
<dbReference type="GO" id="GO:0003677">
    <property type="term" value="F:DNA binding"/>
    <property type="evidence" value="ECO:0007669"/>
    <property type="project" value="InterPro"/>
</dbReference>
<evidence type="ECO:0000256" key="4">
    <source>
        <dbReference type="ARBA" id="ARBA00023163"/>
    </source>
</evidence>
<dbReference type="PANTHER" id="PTHR43133">
    <property type="entry name" value="RNA POLYMERASE ECF-TYPE SIGMA FACTO"/>
    <property type="match status" value="1"/>
</dbReference>
<comment type="caution">
    <text evidence="7">The sequence shown here is derived from an EMBL/GenBank/DDBJ whole genome shotgun (WGS) entry which is preliminary data.</text>
</comment>
<dbReference type="Pfam" id="PF04542">
    <property type="entry name" value="Sigma70_r2"/>
    <property type="match status" value="1"/>
</dbReference>
<dbReference type="CDD" id="cd06171">
    <property type="entry name" value="Sigma70_r4"/>
    <property type="match status" value="1"/>
</dbReference>
<dbReference type="InterPro" id="IPR013249">
    <property type="entry name" value="RNA_pol_sigma70_r4_t2"/>
</dbReference>
<dbReference type="InterPro" id="IPR036388">
    <property type="entry name" value="WH-like_DNA-bd_sf"/>
</dbReference>
<dbReference type="NCBIfam" id="TIGR02937">
    <property type="entry name" value="sigma70-ECF"/>
    <property type="match status" value="1"/>
</dbReference>
<evidence type="ECO:0000259" key="6">
    <source>
        <dbReference type="Pfam" id="PF08281"/>
    </source>
</evidence>
<dbReference type="InterPro" id="IPR007627">
    <property type="entry name" value="RNA_pol_sigma70_r2"/>
</dbReference>
<evidence type="ECO:0000259" key="5">
    <source>
        <dbReference type="Pfam" id="PF04542"/>
    </source>
</evidence>
<evidence type="ECO:0000256" key="1">
    <source>
        <dbReference type="ARBA" id="ARBA00010641"/>
    </source>
</evidence>
<evidence type="ECO:0000313" key="7">
    <source>
        <dbReference type="EMBL" id="RKH41674.1"/>
    </source>
</evidence>
<keyword evidence="2" id="KW-0805">Transcription regulation</keyword>
<dbReference type="SUPFAM" id="SSF88659">
    <property type="entry name" value="Sigma3 and sigma4 domains of RNA polymerase sigma factors"/>
    <property type="match status" value="1"/>
</dbReference>
<proteinExistence type="inferred from homology"/>
<dbReference type="EMBL" id="RAWG01000102">
    <property type="protein sequence ID" value="RKH41674.1"/>
    <property type="molecule type" value="Genomic_DNA"/>
</dbReference>
<dbReference type="Gene3D" id="1.10.10.10">
    <property type="entry name" value="Winged helix-like DNA-binding domain superfamily/Winged helix DNA-binding domain"/>
    <property type="match status" value="1"/>
</dbReference>
<evidence type="ECO:0000256" key="3">
    <source>
        <dbReference type="ARBA" id="ARBA00023082"/>
    </source>
</evidence>
<comment type="similarity">
    <text evidence="1">Belongs to the sigma-70 factor family. ECF subfamily.</text>
</comment>
<dbReference type="AlphaFoldDB" id="A0A3A8NQF7"/>
<dbReference type="SUPFAM" id="SSF88946">
    <property type="entry name" value="Sigma2 domain of RNA polymerase sigma factors"/>
    <property type="match status" value="1"/>
</dbReference>
<dbReference type="Pfam" id="PF08281">
    <property type="entry name" value="Sigma70_r4_2"/>
    <property type="match status" value="1"/>
</dbReference>
<dbReference type="RefSeq" id="WP_120626446.1">
    <property type="nucleotide sequence ID" value="NZ_RAWG01000102.1"/>
</dbReference>
<dbReference type="GO" id="GO:0006352">
    <property type="term" value="P:DNA-templated transcription initiation"/>
    <property type="evidence" value="ECO:0007669"/>
    <property type="project" value="InterPro"/>
</dbReference>
<dbReference type="PANTHER" id="PTHR43133:SF51">
    <property type="entry name" value="RNA POLYMERASE SIGMA FACTOR"/>
    <property type="match status" value="1"/>
</dbReference>
<dbReference type="InterPro" id="IPR039425">
    <property type="entry name" value="RNA_pol_sigma-70-like"/>
</dbReference>
<gene>
    <name evidence="7" type="ORF">D7X12_17695</name>
</gene>
<evidence type="ECO:0000256" key="2">
    <source>
        <dbReference type="ARBA" id="ARBA00023015"/>
    </source>
</evidence>
<dbReference type="GO" id="GO:0016987">
    <property type="term" value="F:sigma factor activity"/>
    <property type="evidence" value="ECO:0007669"/>
    <property type="project" value="UniProtKB-KW"/>
</dbReference>
<organism evidence="7 8">
    <name type="scientific">Corallococcus sicarius</name>
    <dbReference type="NCBI Taxonomy" id="2316726"/>
    <lineage>
        <taxon>Bacteria</taxon>
        <taxon>Pseudomonadati</taxon>
        <taxon>Myxococcota</taxon>
        <taxon>Myxococcia</taxon>
        <taxon>Myxococcales</taxon>
        <taxon>Cystobacterineae</taxon>
        <taxon>Myxococcaceae</taxon>
        <taxon>Corallococcus</taxon>
    </lineage>
</organism>
<accession>A0A3A8NQF7</accession>
<protein>
    <submittedName>
        <fullName evidence="7">RNA polymerase sigma factor</fullName>
    </submittedName>
</protein>